<dbReference type="STRING" id="260084.SAMN02927928_2259"/>
<protein>
    <submittedName>
        <fullName evidence="1">Putative mRNA 3-end processing factor</fullName>
    </submittedName>
</protein>
<accession>A0A1G4RY04</accession>
<proteinExistence type="predicted"/>
<dbReference type="InterPro" id="IPR036866">
    <property type="entry name" value="RibonucZ/Hydroxyglut_hydro"/>
</dbReference>
<dbReference type="Gene3D" id="3.60.15.10">
    <property type="entry name" value="Ribonuclease Z/Hydroxyacylglutathione hydrolase-like"/>
    <property type="match status" value="1"/>
</dbReference>
<evidence type="ECO:0000313" key="2">
    <source>
        <dbReference type="Proteomes" id="UP000199150"/>
    </source>
</evidence>
<dbReference type="GO" id="GO:0004521">
    <property type="term" value="F:RNA endonuclease activity"/>
    <property type="evidence" value="ECO:0007669"/>
    <property type="project" value="TreeGrafter"/>
</dbReference>
<reference evidence="2" key="1">
    <citation type="submission" date="2016-10" db="EMBL/GenBank/DDBJ databases">
        <authorList>
            <person name="Varghese N."/>
            <person name="Submissions S."/>
        </authorList>
    </citation>
    <scope>NUCLEOTIDE SEQUENCE [LARGE SCALE GENOMIC DNA]</scope>
    <source>
        <strain evidence="2">CGMCC 1.3431</strain>
    </source>
</reference>
<dbReference type="OrthoDB" id="9803916at2"/>
<dbReference type="RefSeq" id="WP_090647802.1">
    <property type="nucleotide sequence ID" value="NZ_CBCRYE010000001.1"/>
</dbReference>
<organism evidence="1 2">
    <name type="scientific">Asticcacaulis taihuensis</name>
    <dbReference type="NCBI Taxonomy" id="260084"/>
    <lineage>
        <taxon>Bacteria</taxon>
        <taxon>Pseudomonadati</taxon>
        <taxon>Pseudomonadota</taxon>
        <taxon>Alphaproteobacteria</taxon>
        <taxon>Caulobacterales</taxon>
        <taxon>Caulobacteraceae</taxon>
        <taxon>Asticcacaulis</taxon>
    </lineage>
</organism>
<dbReference type="Proteomes" id="UP000199150">
    <property type="component" value="Unassembled WGS sequence"/>
</dbReference>
<dbReference type="PANTHER" id="PTHR11203">
    <property type="entry name" value="CLEAVAGE AND POLYADENYLATION SPECIFICITY FACTOR FAMILY MEMBER"/>
    <property type="match status" value="1"/>
</dbReference>
<dbReference type="EMBL" id="FMTS01000003">
    <property type="protein sequence ID" value="SCW61833.1"/>
    <property type="molecule type" value="Genomic_DNA"/>
</dbReference>
<dbReference type="PANTHER" id="PTHR11203:SF49">
    <property type="entry name" value="BLL1145 PROTEIN"/>
    <property type="match status" value="1"/>
</dbReference>
<gene>
    <name evidence="1" type="ORF">SAMN02927928_2259</name>
</gene>
<dbReference type="AlphaFoldDB" id="A0A1G4RY04"/>
<name>A0A1G4RY04_9CAUL</name>
<keyword evidence="2" id="KW-1185">Reference proteome</keyword>
<evidence type="ECO:0000313" key="1">
    <source>
        <dbReference type="EMBL" id="SCW61833.1"/>
    </source>
</evidence>
<dbReference type="NCBIfam" id="TIGR04122">
    <property type="entry name" value="Xnuc_lig_assoc"/>
    <property type="match status" value="1"/>
</dbReference>
<dbReference type="InterPro" id="IPR026360">
    <property type="entry name" value="Xnuc_lig_assoc"/>
</dbReference>
<dbReference type="InterPro" id="IPR050698">
    <property type="entry name" value="MBL"/>
</dbReference>
<dbReference type="SUPFAM" id="SSF56281">
    <property type="entry name" value="Metallo-hydrolase/oxidoreductase"/>
    <property type="match status" value="1"/>
</dbReference>
<sequence>MHPRDWIEVRPHGVYCKVGDFYIDPMQPVERAVVTHGHADHARAGHGHVWATEATLAIMRARYGETHYLMTENPLAYGEAIEIGGVRVSLHPAGHILGSAQARLEHAGASIVFSGDYKRRPDPTCAPFEPVPCDVFVTEATFALPVFRHPPLEDEIARLLISLAQFPERCHLIGVYALGKCQGMIRALRAAGYGETIYLHGAMQKLCELYESFGIALGTLELVTPENARTLAGKIVLCPPSALQDRWSRKLPDVLTAAASGWMRIRARARQKGVELPLVVSDHADWDELTQTLVDVGAPEVWVTHGRDDALVYYAQQHGFKAQALHLLGYEDDSE</sequence>